<name>A0A8T0G4Y3_ARGBR</name>
<accession>A0A8T0G4Y3</accession>
<sequence>MAAYSAEQRLRLSHFCWLKQAPGLCRQDGSMMYSRRHLCYQSQWIVLSWMRINKIPGYWMQRLTWWRIQRQQRSRKYGYIITPRISQNRKQIPVQKLPWKSPERGDSHGSPTNEDVRRPFHRDDKRRPSVSKESFKAQSQGCLLADKRQDGVELAIADAHHLEQESGELTVQDRLLEPSNRASKRQRFRPPLNTLDEHPGCKIIAEHCGLMNGHADVIDVANYAK</sequence>
<dbReference type="AlphaFoldDB" id="A0A8T0G4Y3"/>
<evidence type="ECO:0000256" key="1">
    <source>
        <dbReference type="SAM" id="MobiDB-lite"/>
    </source>
</evidence>
<feature type="region of interest" description="Disordered" evidence="1">
    <location>
        <begin position="91"/>
        <end position="138"/>
    </location>
</feature>
<reference evidence="2" key="1">
    <citation type="journal article" date="2020" name="bioRxiv">
        <title>Chromosome-level reference genome of the European wasp spider Argiope bruennichi: a resource for studies on range expansion and evolutionary adaptation.</title>
        <authorList>
            <person name="Sheffer M.M."/>
            <person name="Hoppe A."/>
            <person name="Krehenwinkel H."/>
            <person name="Uhl G."/>
            <person name="Kuss A.W."/>
            <person name="Jensen L."/>
            <person name="Jensen C."/>
            <person name="Gillespie R.G."/>
            <person name="Hoff K.J."/>
            <person name="Prost S."/>
        </authorList>
    </citation>
    <scope>NUCLEOTIDE SEQUENCE</scope>
</reference>
<keyword evidence="3" id="KW-1185">Reference proteome</keyword>
<proteinExistence type="predicted"/>
<evidence type="ECO:0000313" key="2">
    <source>
        <dbReference type="EMBL" id="KAF8796303.1"/>
    </source>
</evidence>
<dbReference type="EMBL" id="JABXBU010000001">
    <property type="protein sequence ID" value="KAF8796303.1"/>
    <property type="molecule type" value="Genomic_DNA"/>
</dbReference>
<dbReference type="Proteomes" id="UP000807504">
    <property type="component" value="Unassembled WGS sequence"/>
</dbReference>
<evidence type="ECO:0000313" key="3">
    <source>
        <dbReference type="Proteomes" id="UP000807504"/>
    </source>
</evidence>
<reference evidence="2" key="2">
    <citation type="submission" date="2020-06" db="EMBL/GenBank/DDBJ databases">
        <authorList>
            <person name="Sheffer M."/>
        </authorList>
    </citation>
    <scope>NUCLEOTIDE SEQUENCE</scope>
</reference>
<organism evidence="2 3">
    <name type="scientific">Argiope bruennichi</name>
    <name type="common">Wasp spider</name>
    <name type="synonym">Aranea bruennichi</name>
    <dbReference type="NCBI Taxonomy" id="94029"/>
    <lineage>
        <taxon>Eukaryota</taxon>
        <taxon>Metazoa</taxon>
        <taxon>Ecdysozoa</taxon>
        <taxon>Arthropoda</taxon>
        <taxon>Chelicerata</taxon>
        <taxon>Arachnida</taxon>
        <taxon>Araneae</taxon>
        <taxon>Araneomorphae</taxon>
        <taxon>Entelegynae</taxon>
        <taxon>Araneoidea</taxon>
        <taxon>Araneidae</taxon>
        <taxon>Argiope</taxon>
    </lineage>
</organism>
<comment type="caution">
    <text evidence="2">The sequence shown here is derived from an EMBL/GenBank/DDBJ whole genome shotgun (WGS) entry which is preliminary data.</text>
</comment>
<protein>
    <submittedName>
        <fullName evidence="2">Uncharacterized protein</fullName>
    </submittedName>
</protein>
<feature type="compositionally biased region" description="Basic and acidic residues" evidence="1">
    <location>
        <begin position="114"/>
        <end position="127"/>
    </location>
</feature>
<gene>
    <name evidence="2" type="ORF">HNY73_000691</name>
</gene>